<feature type="region of interest" description="Disordered" evidence="1">
    <location>
        <begin position="26"/>
        <end position="128"/>
    </location>
</feature>
<gene>
    <name evidence="3" type="ORF">KHA99_09370</name>
</gene>
<comment type="caution">
    <text evidence="3">The sequence shown here is derived from an EMBL/GenBank/DDBJ whole genome shotgun (WGS) entry which is preliminary data.</text>
</comment>
<accession>A0A942YV57</accession>
<evidence type="ECO:0008006" key="5">
    <source>
        <dbReference type="Google" id="ProtNLM"/>
    </source>
</evidence>
<feature type="compositionally biased region" description="Basic and acidic residues" evidence="1">
    <location>
        <begin position="44"/>
        <end position="58"/>
    </location>
</feature>
<protein>
    <recommendedName>
        <fullName evidence="5">Lipoprotein</fullName>
    </recommendedName>
</protein>
<name>A0A942YV57_9BACI</name>
<evidence type="ECO:0000313" key="3">
    <source>
        <dbReference type="EMBL" id="MBS4212655.1"/>
    </source>
</evidence>
<organism evidence="3 4">
    <name type="scientific">Neobacillus rhizophilus</name>
    <dbReference type="NCBI Taxonomy" id="2833579"/>
    <lineage>
        <taxon>Bacteria</taxon>
        <taxon>Bacillati</taxon>
        <taxon>Bacillota</taxon>
        <taxon>Bacilli</taxon>
        <taxon>Bacillales</taxon>
        <taxon>Bacillaceae</taxon>
        <taxon>Neobacillus</taxon>
    </lineage>
</organism>
<dbReference type="EMBL" id="JAGYPF010000002">
    <property type="protein sequence ID" value="MBS4212655.1"/>
    <property type="molecule type" value="Genomic_DNA"/>
</dbReference>
<sequence length="128" mass="15049">MKKKLCMLLTGSVLSAMMLVGCNNARNDINPPPPRVNDNNLNDNLDRNDMNNRNDLNDRNNLNNRNDNLNNRLQNDLNDNPMDRRNHYPESEDKNTPTDKDWIKDNNTKQEDIIEDDIDRKDRDNKDE</sequence>
<keyword evidence="2" id="KW-0732">Signal</keyword>
<proteinExistence type="predicted"/>
<feature type="compositionally biased region" description="Basic and acidic residues" evidence="1">
    <location>
        <begin position="81"/>
        <end position="128"/>
    </location>
</feature>
<evidence type="ECO:0000313" key="4">
    <source>
        <dbReference type="Proteomes" id="UP000679749"/>
    </source>
</evidence>
<feature type="compositionally biased region" description="Low complexity" evidence="1">
    <location>
        <begin position="59"/>
        <end position="80"/>
    </location>
</feature>
<dbReference type="PROSITE" id="PS51257">
    <property type="entry name" value="PROKAR_LIPOPROTEIN"/>
    <property type="match status" value="1"/>
</dbReference>
<evidence type="ECO:0000256" key="1">
    <source>
        <dbReference type="SAM" id="MobiDB-lite"/>
    </source>
</evidence>
<dbReference type="Proteomes" id="UP000679749">
    <property type="component" value="Unassembled WGS sequence"/>
</dbReference>
<dbReference type="AlphaFoldDB" id="A0A942YV57"/>
<evidence type="ECO:0000256" key="2">
    <source>
        <dbReference type="SAM" id="SignalP"/>
    </source>
</evidence>
<keyword evidence="4" id="KW-1185">Reference proteome</keyword>
<dbReference type="RefSeq" id="WP_213117190.1">
    <property type="nucleotide sequence ID" value="NZ_JAGYPF010000002.1"/>
</dbReference>
<reference evidence="3" key="1">
    <citation type="submission" date="2021-05" db="EMBL/GenBank/DDBJ databases">
        <title>Novel Bacillus species.</title>
        <authorList>
            <person name="Liu G."/>
        </authorList>
    </citation>
    <scope>NUCLEOTIDE SEQUENCE</scope>
    <source>
        <strain evidence="3">FJAT-49825</strain>
    </source>
</reference>
<feature type="signal peptide" evidence="2">
    <location>
        <begin position="1"/>
        <end position="25"/>
    </location>
</feature>
<feature type="chain" id="PRO_5038711643" description="Lipoprotein" evidence="2">
    <location>
        <begin position="26"/>
        <end position="128"/>
    </location>
</feature>